<feature type="region of interest" description="Disordered" evidence="1">
    <location>
        <begin position="22"/>
        <end position="42"/>
    </location>
</feature>
<sequence length="65" mass="7916">MHETPAFEADYKLAIFRLHDRKRRNEDANDQARHTQTGNRFNDEIRHHHVVFHQVHENLRPYSLV</sequence>
<evidence type="ECO:0000256" key="1">
    <source>
        <dbReference type="SAM" id="MobiDB-lite"/>
    </source>
</evidence>
<dbReference type="AlphaFoldDB" id="A0A0J1D227"/>
<dbReference type="Proteomes" id="UP000035963">
    <property type="component" value="Unassembled WGS sequence"/>
</dbReference>
<feature type="compositionally biased region" description="Basic and acidic residues" evidence="1">
    <location>
        <begin position="23"/>
        <end position="33"/>
    </location>
</feature>
<protein>
    <submittedName>
        <fullName evidence="2">Uncharacterized protein</fullName>
    </submittedName>
</protein>
<gene>
    <name evidence="2" type="ORF">EOS_08475</name>
</gene>
<name>A0A0J1D227_9BURK</name>
<dbReference type="PATRIC" id="fig|908627.4.peg.1870"/>
<keyword evidence="3" id="KW-1185">Reference proteome</keyword>
<proteinExistence type="predicted"/>
<comment type="caution">
    <text evidence="2">The sequence shown here is derived from an EMBL/GenBank/DDBJ whole genome shotgun (WGS) entry which is preliminary data.</text>
</comment>
<organism evidence="2 3">
    <name type="scientific">Caballeronia mineralivorans PML1(12)</name>
    <dbReference type="NCBI Taxonomy" id="908627"/>
    <lineage>
        <taxon>Bacteria</taxon>
        <taxon>Pseudomonadati</taxon>
        <taxon>Pseudomonadota</taxon>
        <taxon>Betaproteobacteria</taxon>
        <taxon>Burkholderiales</taxon>
        <taxon>Burkholderiaceae</taxon>
        <taxon>Caballeronia</taxon>
    </lineage>
</organism>
<reference evidence="2 3" key="1">
    <citation type="journal article" date="2015" name="Genome Announc.">
        <title>Draft Genome Sequence of Burkholderia sp. Strain PML1(12), an Ectomycorrhizosphere-Inhabiting Bacterium with Effective Mineral-Weathering Ability.</title>
        <authorList>
            <person name="Uroz S."/>
            <person name="Oger P."/>
        </authorList>
    </citation>
    <scope>NUCLEOTIDE SEQUENCE [LARGE SCALE GENOMIC DNA]</scope>
    <source>
        <strain evidence="3">PML1(12)</strain>
    </source>
</reference>
<dbReference type="EMBL" id="AEJF01000062">
    <property type="protein sequence ID" value="KLU26784.1"/>
    <property type="molecule type" value="Genomic_DNA"/>
</dbReference>
<evidence type="ECO:0000313" key="2">
    <source>
        <dbReference type="EMBL" id="KLU26784.1"/>
    </source>
</evidence>
<evidence type="ECO:0000313" key="3">
    <source>
        <dbReference type="Proteomes" id="UP000035963"/>
    </source>
</evidence>
<accession>A0A0J1D227</accession>